<name>A0A8C6EHK1_MICMU</name>
<dbReference type="AlphaFoldDB" id="A0A8C6EHK1"/>
<accession>A0A8C6EHK1</accession>
<dbReference type="Ensembl" id="ENSMICT00000064668.1">
    <property type="protein sequence ID" value="ENSMICP00000043044.1"/>
    <property type="gene ID" value="ENSMICG00000047378.1"/>
</dbReference>
<reference evidence="1" key="2">
    <citation type="submission" date="2025-08" db="UniProtKB">
        <authorList>
            <consortium name="Ensembl"/>
        </authorList>
    </citation>
    <scope>IDENTIFICATION</scope>
</reference>
<protein>
    <submittedName>
        <fullName evidence="1">Uncharacterized protein</fullName>
    </submittedName>
</protein>
<evidence type="ECO:0000313" key="2">
    <source>
        <dbReference type="Proteomes" id="UP000694394"/>
    </source>
</evidence>
<sequence length="107" mass="11772">KDATATPTLRTPVRFWRNTLTAKSCPGLKGLAWASWSPVIQRCSPPCSFSAACLFLFQMCFQNTQTTTTTKNTLRPTGTELHLLRLETTPPTTKPVPADSGCLHVCF</sequence>
<dbReference type="GeneTree" id="ENSGT01100000267036"/>
<dbReference type="Proteomes" id="UP000694394">
    <property type="component" value="Chromosome 16"/>
</dbReference>
<reference evidence="1" key="1">
    <citation type="submission" date="2016-12" db="EMBL/GenBank/DDBJ databases">
        <title>Mouse lemur reference genome and diversity panel.</title>
        <authorList>
            <person name="Harris R."/>
            <person name="Larsen P."/>
            <person name="Liu Y."/>
            <person name="Hughes D.S."/>
            <person name="Murali S."/>
            <person name="Raveendran M."/>
            <person name="Korchina V."/>
            <person name="Wang M."/>
            <person name="Jhangiani S."/>
            <person name="Bandaranaike D."/>
            <person name="Bellair M."/>
            <person name="Blankenburg K."/>
            <person name="Chao H."/>
            <person name="Dahdouli M."/>
            <person name="Dinh H."/>
            <person name="Doddapaneni H."/>
            <person name="English A."/>
            <person name="Firestine M."/>
            <person name="Gnanaolivu R."/>
            <person name="Gross S."/>
            <person name="Hernandez B."/>
            <person name="Javaid M."/>
            <person name="Jayaseelan J."/>
            <person name="Jones J."/>
            <person name="Khan Z."/>
            <person name="Kovar C."/>
            <person name="Kurapati P."/>
            <person name="Le B."/>
            <person name="Lee S."/>
            <person name="Li M."/>
            <person name="Mathew T."/>
            <person name="Narasimhan A."/>
            <person name="Ngo D."/>
            <person name="Nguyen L."/>
            <person name="Okwuonu G."/>
            <person name="Ongeri F."/>
            <person name="Osuji N."/>
            <person name="Pu L.-L."/>
            <person name="Puazo M."/>
            <person name="Quiroz J."/>
            <person name="Raj R."/>
            <person name="Rajbhandari K."/>
            <person name="Reid J.G."/>
            <person name="Santibanez J."/>
            <person name="Sexton D."/>
            <person name="Skinner E."/>
            <person name="Vee V."/>
            <person name="Weissenberger G."/>
            <person name="Wu Y."/>
            <person name="Xin Y."/>
            <person name="Han Y."/>
            <person name="Campbell C."/>
            <person name="Brown A."/>
            <person name="Sullivan B."/>
            <person name="Shelton J."/>
            <person name="Brown S."/>
            <person name="Dudchenko O."/>
            <person name="Machol I."/>
            <person name="Durand N."/>
            <person name="Shamim M."/>
            <person name="Lieberman A."/>
            <person name="Muzny D.M."/>
            <person name="Richards S."/>
            <person name="Yoder A."/>
            <person name="Worley K.C."/>
            <person name="Rogers J."/>
            <person name="Gibbs R.A."/>
        </authorList>
    </citation>
    <scope>NUCLEOTIDE SEQUENCE [LARGE SCALE GENOMIC DNA]</scope>
</reference>
<evidence type="ECO:0000313" key="1">
    <source>
        <dbReference type="Ensembl" id="ENSMICP00000043044.1"/>
    </source>
</evidence>
<dbReference type="EMBL" id="ABDC03020313">
    <property type="status" value="NOT_ANNOTATED_CDS"/>
    <property type="molecule type" value="Genomic_DNA"/>
</dbReference>
<reference evidence="1" key="3">
    <citation type="submission" date="2025-09" db="UniProtKB">
        <authorList>
            <consortium name="Ensembl"/>
        </authorList>
    </citation>
    <scope>IDENTIFICATION</scope>
</reference>
<organism evidence="1 2">
    <name type="scientific">Microcebus murinus</name>
    <name type="common">Gray mouse lemur</name>
    <name type="synonym">Lemur murinus</name>
    <dbReference type="NCBI Taxonomy" id="30608"/>
    <lineage>
        <taxon>Eukaryota</taxon>
        <taxon>Metazoa</taxon>
        <taxon>Chordata</taxon>
        <taxon>Craniata</taxon>
        <taxon>Vertebrata</taxon>
        <taxon>Euteleostomi</taxon>
        <taxon>Mammalia</taxon>
        <taxon>Eutheria</taxon>
        <taxon>Euarchontoglires</taxon>
        <taxon>Primates</taxon>
        <taxon>Strepsirrhini</taxon>
        <taxon>Lemuriformes</taxon>
        <taxon>Cheirogaleidae</taxon>
        <taxon>Microcebus</taxon>
    </lineage>
</organism>
<keyword evidence="2" id="KW-1185">Reference proteome</keyword>
<proteinExistence type="predicted"/>